<dbReference type="Pfam" id="PF01565">
    <property type="entry name" value="FAD_binding_4"/>
    <property type="match status" value="1"/>
</dbReference>
<comment type="similarity">
    <text evidence="1">Belongs to the oxygen-dependent FAD-linked oxidoreductase family.</text>
</comment>
<dbReference type="GO" id="GO:0016491">
    <property type="term" value="F:oxidoreductase activity"/>
    <property type="evidence" value="ECO:0007669"/>
    <property type="project" value="UniProtKB-KW"/>
</dbReference>
<dbReference type="PANTHER" id="PTHR13878:SF91">
    <property type="entry name" value="FAD BINDING DOMAIN PROTEIN (AFU_ORTHOLOGUE AFUA_6G12070)-RELATED"/>
    <property type="match status" value="1"/>
</dbReference>
<dbReference type="Proteomes" id="UP000076532">
    <property type="component" value="Unassembled WGS sequence"/>
</dbReference>
<dbReference type="InterPro" id="IPR016166">
    <property type="entry name" value="FAD-bd_PCMH"/>
</dbReference>
<dbReference type="STRING" id="436010.A0A167UEX8"/>
<protein>
    <submittedName>
        <fullName evidence="5">FAD-binding domain-containing protein</fullName>
    </submittedName>
</protein>
<dbReference type="Gene3D" id="3.30.465.10">
    <property type="match status" value="2"/>
</dbReference>
<dbReference type="InterPro" id="IPR036318">
    <property type="entry name" value="FAD-bd_PCMH-like_sf"/>
</dbReference>
<name>A0A167UEX8_9AGAM</name>
<feature type="domain" description="FAD-binding PCMH-type" evidence="4">
    <location>
        <begin position="130"/>
        <end position="313"/>
    </location>
</feature>
<dbReference type="SUPFAM" id="SSF56176">
    <property type="entry name" value="FAD-binding/transporter-associated domain-like"/>
    <property type="match status" value="1"/>
</dbReference>
<dbReference type="OrthoDB" id="9983560at2759"/>
<dbReference type="EMBL" id="KV417990">
    <property type="protein sequence ID" value="KZP03878.1"/>
    <property type="molecule type" value="Genomic_DNA"/>
</dbReference>
<proteinExistence type="inferred from homology"/>
<sequence>MQHPLFLLLLAPVAFAIDISEAAAQYQAAAANSTLSQWAHLNATLGGKLAAGTPISAPCFPVVNGKNVTVDSAACAVVQQNYTKPSFRSGFFGAYMLPQWETCQSKGQQCLLDATNTSDPHAWTDYSCQQGSIPPYYIDVRNASDVQTAYAFSLASGVHLSIKNSGHDYKGRSSGADTLSLWTHNLQSIAHNPSFVPAGCAKSVSYNAVTLGSGAYWQQVYDFAELNNITVIGGYHQTIASGGGWVQGGGHSILSPNYGLGIDRVVEFKVVTPDGQYRTANECQNEDLFWALRGGGGSTYGVVLETSQRVEPQLTLQVASISFTQNATNPLPFLKLVTNNALKWGKEGWGGHIGANNLITVNPKLTLAEAQASMQPIVDYVTSLNGSVVIETVPSWNTFFNKYVPSAESAVGVASSLGTRLIPTANFETEAGLEKVYEMLTGFLPHANPYIVVGTPFLYNYKEGTTSATPAWRNSLWHLGLHEIFQFNATTAVKKATYESISGLVQSMRDISPNSGAYFNEGDVYEKDHITSYWGDNYGRLLAIKKKYDPLGLLDCWQCVGSKGASAARFSCYLQE</sequence>
<accession>A0A167UEX8</accession>
<evidence type="ECO:0000313" key="6">
    <source>
        <dbReference type="Proteomes" id="UP000076532"/>
    </source>
</evidence>
<feature type="signal peptide" evidence="3">
    <location>
        <begin position="1"/>
        <end position="16"/>
    </location>
</feature>
<evidence type="ECO:0000259" key="4">
    <source>
        <dbReference type="PROSITE" id="PS51387"/>
    </source>
</evidence>
<dbReference type="InterPro" id="IPR006094">
    <property type="entry name" value="Oxid_FAD_bind_N"/>
</dbReference>
<dbReference type="AlphaFoldDB" id="A0A167UEX8"/>
<dbReference type="Pfam" id="PF08031">
    <property type="entry name" value="BBE"/>
    <property type="match status" value="1"/>
</dbReference>
<evidence type="ECO:0000313" key="5">
    <source>
        <dbReference type="EMBL" id="KZP03878.1"/>
    </source>
</evidence>
<keyword evidence="6" id="KW-1185">Reference proteome</keyword>
<feature type="chain" id="PRO_5007892981" evidence="3">
    <location>
        <begin position="17"/>
        <end position="576"/>
    </location>
</feature>
<dbReference type="PANTHER" id="PTHR13878">
    <property type="entry name" value="GULONOLACTONE OXIDASE"/>
    <property type="match status" value="1"/>
</dbReference>
<organism evidence="5 6">
    <name type="scientific">Athelia psychrophila</name>
    <dbReference type="NCBI Taxonomy" id="1759441"/>
    <lineage>
        <taxon>Eukaryota</taxon>
        <taxon>Fungi</taxon>
        <taxon>Dikarya</taxon>
        <taxon>Basidiomycota</taxon>
        <taxon>Agaricomycotina</taxon>
        <taxon>Agaricomycetes</taxon>
        <taxon>Agaricomycetidae</taxon>
        <taxon>Atheliales</taxon>
        <taxon>Atheliaceae</taxon>
        <taxon>Athelia</taxon>
    </lineage>
</organism>
<keyword evidence="2" id="KW-0560">Oxidoreductase</keyword>
<evidence type="ECO:0000256" key="1">
    <source>
        <dbReference type="ARBA" id="ARBA00005466"/>
    </source>
</evidence>
<dbReference type="GO" id="GO:0071949">
    <property type="term" value="F:FAD binding"/>
    <property type="evidence" value="ECO:0007669"/>
    <property type="project" value="InterPro"/>
</dbReference>
<dbReference type="InterPro" id="IPR012951">
    <property type="entry name" value="BBE"/>
</dbReference>
<evidence type="ECO:0000256" key="3">
    <source>
        <dbReference type="SAM" id="SignalP"/>
    </source>
</evidence>
<reference evidence="5 6" key="1">
    <citation type="journal article" date="2016" name="Mol. Biol. Evol.">
        <title>Comparative Genomics of Early-Diverging Mushroom-Forming Fungi Provides Insights into the Origins of Lignocellulose Decay Capabilities.</title>
        <authorList>
            <person name="Nagy L.G."/>
            <person name="Riley R."/>
            <person name="Tritt A."/>
            <person name="Adam C."/>
            <person name="Daum C."/>
            <person name="Floudas D."/>
            <person name="Sun H."/>
            <person name="Yadav J.S."/>
            <person name="Pangilinan J."/>
            <person name="Larsson K.H."/>
            <person name="Matsuura K."/>
            <person name="Barry K."/>
            <person name="Labutti K."/>
            <person name="Kuo R."/>
            <person name="Ohm R.A."/>
            <person name="Bhattacharya S.S."/>
            <person name="Shirouzu T."/>
            <person name="Yoshinaga Y."/>
            <person name="Martin F.M."/>
            <person name="Grigoriev I.V."/>
            <person name="Hibbett D.S."/>
        </authorList>
    </citation>
    <scope>NUCLEOTIDE SEQUENCE [LARGE SCALE GENOMIC DNA]</scope>
    <source>
        <strain evidence="5 6">CBS 109695</strain>
    </source>
</reference>
<dbReference type="PROSITE" id="PS51387">
    <property type="entry name" value="FAD_PCMH"/>
    <property type="match status" value="1"/>
</dbReference>
<evidence type="ECO:0000256" key="2">
    <source>
        <dbReference type="ARBA" id="ARBA00023002"/>
    </source>
</evidence>
<gene>
    <name evidence="5" type="ORF">FIBSPDRAFT_1055033</name>
</gene>
<dbReference type="InterPro" id="IPR016169">
    <property type="entry name" value="FAD-bd_PCMH_sub2"/>
</dbReference>
<keyword evidence="3" id="KW-0732">Signal</keyword>
<dbReference type="InterPro" id="IPR050432">
    <property type="entry name" value="FAD-linked_Oxidoreductases_BP"/>
</dbReference>